<feature type="transmembrane region" description="Helical" evidence="1">
    <location>
        <begin position="504"/>
        <end position="520"/>
    </location>
</feature>
<feature type="transmembrane region" description="Helical" evidence="1">
    <location>
        <begin position="422"/>
        <end position="440"/>
    </location>
</feature>
<feature type="transmembrane region" description="Helical" evidence="1">
    <location>
        <begin position="131"/>
        <end position="152"/>
    </location>
</feature>
<name>A0A1F5VDD7_9BACT</name>
<evidence type="ECO:0000313" key="3">
    <source>
        <dbReference type="Proteomes" id="UP000178943"/>
    </source>
</evidence>
<sequence>MKRILLMLLIAIAHGIALYNIIFINKQGRIVYVPYNDIYYYLIVASIFLLITIIYFILRKALLVDKSVLTLYFGYLGGIVVFLLFTSLFFTKSDFIRRGKNFFLIALGFILITAIISQRRKKLSFPKRLEAPVFIFLIALTAYIVFSISGIFPSVGLLGDEPHYLLVTYSIVHDGDINVRNNYLNQHYHQFIQGKIGVQAVLGKKGAPEFYSIHMPLISIYMVPFYWIGNFFGGAFLLFCVRAGMSLVGALLSYYFYIFLRKEFLQETALKVCVLFSFLPPVFFYARQLYPETAIALLSVIAYMEYTKGRKVLPSLIAGAMPFFGAKYIAISCGFLLVFLKDIIIKREYRKMYQYVGWFLLTGSYLLYLKIMYGYVIPTAQYQGKTGEETVAGLIINYIFGLNWKHRIGSFFSYFLDQRDGLLPYVPVYFFAFLGMVWAYRRARHRLFDLILIALPYIGVYSFLTHRGGFCPPARPLVAIVWIFGFFLAFFYEHNKSIPFKRAAFITVCISIAILAYLIYDPLAAYQATTHHVLERSSTLLKNASNFYANLSYGFPSYLKSQPGYWYANYIWLAILFAVILYYRRISQHLHQDSLNAGLKIGFLLGAYVLIILQFSCFPQLTLRGMNYAEDQQNGIRVYMFQKKATFSSDMNFNYTSTKPLTFLIESKNELDTLVISFNKPQHMQVRVHYFETPATPYFTGNNRIIKLAFTYKKGFYYYYLLTLEPLCPEPTCHFGFHLSMRGVGP</sequence>
<dbReference type="AlphaFoldDB" id="A0A1F5VDD7"/>
<keyword evidence="1" id="KW-1133">Transmembrane helix</keyword>
<feature type="transmembrane region" description="Helical" evidence="1">
    <location>
        <begin position="70"/>
        <end position="90"/>
    </location>
</feature>
<evidence type="ECO:0000313" key="2">
    <source>
        <dbReference type="EMBL" id="OGF61444.1"/>
    </source>
</evidence>
<dbReference type="EMBL" id="MFGW01000195">
    <property type="protein sequence ID" value="OGF61444.1"/>
    <property type="molecule type" value="Genomic_DNA"/>
</dbReference>
<proteinExistence type="predicted"/>
<feature type="transmembrane region" description="Helical" evidence="1">
    <location>
        <begin position="447"/>
        <end position="464"/>
    </location>
</feature>
<feature type="transmembrane region" description="Helical" evidence="1">
    <location>
        <begin position="316"/>
        <end position="340"/>
    </location>
</feature>
<reference evidence="2 3" key="1">
    <citation type="journal article" date="2016" name="Nat. Commun.">
        <title>Thousands of microbial genomes shed light on interconnected biogeochemical processes in an aquifer system.</title>
        <authorList>
            <person name="Anantharaman K."/>
            <person name="Brown C.T."/>
            <person name="Hug L.A."/>
            <person name="Sharon I."/>
            <person name="Castelle C.J."/>
            <person name="Probst A.J."/>
            <person name="Thomas B.C."/>
            <person name="Singh A."/>
            <person name="Wilkins M.J."/>
            <person name="Karaoz U."/>
            <person name="Brodie E.L."/>
            <person name="Williams K.H."/>
            <person name="Hubbard S.S."/>
            <person name="Banfield J.F."/>
        </authorList>
    </citation>
    <scope>NUCLEOTIDE SEQUENCE [LARGE SCALE GENOMIC DNA]</scope>
</reference>
<feature type="transmembrane region" description="Helical" evidence="1">
    <location>
        <begin position="352"/>
        <end position="373"/>
    </location>
</feature>
<keyword evidence="1" id="KW-0812">Transmembrane</keyword>
<feature type="transmembrane region" description="Helical" evidence="1">
    <location>
        <begin position="595"/>
        <end position="615"/>
    </location>
</feature>
<feature type="transmembrane region" description="Helical" evidence="1">
    <location>
        <begin position="269"/>
        <end position="286"/>
    </location>
</feature>
<feature type="transmembrane region" description="Helical" evidence="1">
    <location>
        <begin position="476"/>
        <end position="492"/>
    </location>
</feature>
<organism evidence="2 3">
    <name type="scientific">Candidatus Fischerbacteria bacterium RBG_13_37_8</name>
    <dbReference type="NCBI Taxonomy" id="1817863"/>
    <lineage>
        <taxon>Bacteria</taxon>
        <taxon>Candidatus Fischeribacteriota</taxon>
    </lineage>
</organism>
<feature type="transmembrane region" description="Helical" evidence="1">
    <location>
        <begin position="231"/>
        <end position="257"/>
    </location>
</feature>
<keyword evidence="1" id="KW-0472">Membrane</keyword>
<protein>
    <submittedName>
        <fullName evidence="2">Uncharacterized protein</fullName>
    </submittedName>
</protein>
<comment type="caution">
    <text evidence="2">The sequence shown here is derived from an EMBL/GenBank/DDBJ whole genome shotgun (WGS) entry which is preliminary data.</text>
</comment>
<dbReference type="Proteomes" id="UP000178943">
    <property type="component" value="Unassembled WGS sequence"/>
</dbReference>
<feature type="transmembrane region" description="Helical" evidence="1">
    <location>
        <begin position="102"/>
        <end position="119"/>
    </location>
</feature>
<evidence type="ECO:0000256" key="1">
    <source>
        <dbReference type="SAM" id="Phobius"/>
    </source>
</evidence>
<feature type="transmembrane region" description="Helical" evidence="1">
    <location>
        <begin position="39"/>
        <end position="58"/>
    </location>
</feature>
<accession>A0A1F5VDD7</accession>
<gene>
    <name evidence="2" type="ORF">A2Y62_12135</name>
</gene>
<feature type="transmembrane region" description="Helical" evidence="1">
    <location>
        <begin position="564"/>
        <end position="583"/>
    </location>
</feature>